<accession>A0A1H0A9U5</accession>
<gene>
    <name evidence="2" type="ORF">SAMN05192576_1978</name>
</gene>
<dbReference type="PROSITE" id="PS51257">
    <property type="entry name" value="PROKAR_LIPOPROTEIN"/>
    <property type="match status" value="1"/>
</dbReference>
<keyword evidence="3" id="KW-1185">Reference proteome</keyword>
<name>A0A1H0A9U5_9ACTN</name>
<proteinExistence type="predicted"/>
<dbReference type="STRING" id="1005944.SAMN05192576_1978"/>
<dbReference type="Proteomes" id="UP000199004">
    <property type="component" value="Unassembled WGS sequence"/>
</dbReference>
<dbReference type="EMBL" id="FNIC01000002">
    <property type="protein sequence ID" value="SDN30388.1"/>
    <property type="molecule type" value="Genomic_DNA"/>
</dbReference>
<keyword evidence="1" id="KW-0732">Signal</keyword>
<feature type="signal peptide" evidence="1">
    <location>
        <begin position="1"/>
        <end position="20"/>
    </location>
</feature>
<protein>
    <recommendedName>
        <fullName evidence="4">DUF3558 domain-containing protein</fullName>
    </recommendedName>
</protein>
<evidence type="ECO:0000313" key="3">
    <source>
        <dbReference type="Proteomes" id="UP000199004"/>
    </source>
</evidence>
<evidence type="ECO:0000313" key="2">
    <source>
        <dbReference type="EMBL" id="SDN30388.1"/>
    </source>
</evidence>
<dbReference type="RefSeq" id="WP_170254342.1">
    <property type="nucleotide sequence ID" value="NZ_BKAE01000011.1"/>
</dbReference>
<feature type="chain" id="PRO_5011603779" description="DUF3558 domain-containing protein" evidence="1">
    <location>
        <begin position="21"/>
        <end position="204"/>
    </location>
</feature>
<organism evidence="2 3">
    <name type="scientific">Nocardioides szechwanensis</name>
    <dbReference type="NCBI Taxonomy" id="1005944"/>
    <lineage>
        <taxon>Bacteria</taxon>
        <taxon>Bacillati</taxon>
        <taxon>Actinomycetota</taxon>
        <taxon>Actinomycetes</taxon>
        <taxon>Propionibacteriales</taxon>
        <taxon>Nocardioidaceae</taxon>
        <taxon>Nocardioides</taxon>
    </lineage>
</organism>
<reference evidence="2 3" key="1">
    <citation type="submission" date="2016-10" db="EMBL/GenBank/DDBJ databases">
        <authorList>
            <person name="de Groot N.N."/>
        </authorList>
    </citation>
    <scope>NUCLEOTIDE SEQUENCE [LARGE SCALE GENOMIC DNA]</scope>
    <source>
        <strain evidence="2 3">CGMCC 1.11147</strain>
    </source>
</reference>
<dbReference type="AlphaFoldDB" id="A0A1H0A9U5"/>
<evidence type="ECO:0000256" key="1">
    <source>
        <dbReference type="SAM" id="SignalP"/>
    </source>
</evidence>
<sequence>MRLTTTLTAALLVAAVSACAVGGSEPEASPEAEDTCALLSSDEVVALAGEDLGDPEPGDAAGLPTCRWGSPEGIGVQVIDVPVAEWVANLDPVLDEAERSDLADDPATAAKLEEARDLIASEEVDDVEGCELFGLFLEIQGLAPGQTRTVNVIPSTESPEAVTAQTCGDGRFSSVLIQGSAVTGSDDEIQRVDDALDAVLAAAE</sequence>
<evidence type="ECO:0008006" key="4">
    <source>
        <dbReference type="Google" id="ProtNLM"/>
    </source>
</evidence>